<dbReference type="SUPFAM" id="SSF52540">
    <property type="entry name" value="P-loop containing nucleoside triphosphate hydrolases"/>
    <property type="match status" value="1"/>
</dbReference>
<dbReference type="OrthoDB" id="9996895at2759"/>
<dbReference type="Gene3D" id="3.40.50.300">
    <property type="entry name" value="P-loop containing nucleotide triphosphate hydrolases"/>
    <property type="match status" value="1"/>
</dbReference>
<feature type="compositionally biased region" description="Basic and acidic residues" evidence="1">
    <location>
        <begin position="101"/>
        <end position="114"/>
    </location>
</feature>
<feature type="compositionally biased region" description="Basic residues" evidence="1">
    <location>
        <begin position="658"/>
        <end position="673"/>
    </location>
</feature>
<feature type="compositionally biased region" description="Basic and acidic residues" evidence="1">
    <location>
        <begin position="730"/>
        <end position="752"/>
    </location>
</feature>
<name>A0A914AKI6_PATMI</name>
<accession>A0A914AKI6</accession>
<feature type="compositionally biased region" description="Basic and acidic residues" evidence="1">
    <location>
        <begin position="604"/>
        <end position="614"/>
    </location>
</feature>
<keyword evidence="4" id="KW-1185">Reference proteome</keyword>
<feature type="compositionally biased region" description="Basic and acidic residues" evidence="1">
    <location>
        <begin position="126"/>
        <end position="137"/>
    </location>
</feature>
<feature type="region of interest" description="Disordered" evidence="1">
    <location>
        <begin position="1480"/>
        <end position="1517"/>
    </location>
</feature>
<dbReference type="EnsemblMetazoa" id="XM_038208314.1">
    <property type="protein sequence ID" value="XP_038064242.1"/>
    <property type="gene ID" value="LOC119734763"/>
</dbReference>
<dbReference type="RefSeq" id="XP_038064242.1">
    <property type="nucleotide sequence ID" value="XM_038208314.1"/>
</dbReference>
<feature type="compositionally biased region" description="Basic and acidic residues" evidence="1">
    <location>
        <begin position="205"/>
        <end position="214"/>
    </location>
</feature>
<feature type="compositionally biased region" description="Polar residues" evidence="1">
    <location>
        <begin position="1598"/>
        <end position="1608"/>
    </location>
</feature>
<feature type="compositionally biased region" description="Basic and acidic residues" evidence="1">
    <location>
        <begin position="512"/>
        <end position="537"/>
    </location>
</feature>
<feature type="compositionally biased region" description="Basic residues" evidence="1">
    <location>
        <begin position="1155"/>
        <end position="1171"/>
    </location>
</feature>
<organism evidence="3 4">
    <name type="scientific">Patiria miniata</name>
    <name type="common">Bat star</name>
    <name type="synonym">Asterina miniata</name>
    <dbReference type="NCBI Taxonomy" id="46514"/>
    <lineage>
        <taxon>Eukaryota</taxon>
        <taxon>Metazoa</taxon>
        <taxon>Echinodermata</taxon>
        <taxon>Eleutherozoa</taxon>
        <taxon>Asterozoa</taxon>
        <taxon>Asteroidea</taxon>
        <taxon>Valvatacea</taxon>
        <taxon>Valvatida</taxon>
        <taxon>Asterinidae</taxon>
        <taxon>Patiria</taxon>
    </lineage>
</organism>
<feature type="region of interest" description="Disordered" evidence="1">
    <location>
        <begin position="224"/>
        <end position="243"/>
    </location>
</feature>
<feature type="compositionally biased region" description="Basic residues" evidence="1">
    <location>
        <begin position="1315"/>
        <end position="1331"/>
    </location>
</feature>
<feature type="region of interest" description="Disordered" evidence="1">
    <location>
        <begin position="701"/>
        <end position="752"/>
    </location>
</feature>
<feature type="region of interest" description="Disordered" evidence="1">
    <location>
        <begin position="326"/>
        <end position="355"/>
    </location>
</feature>
<dbReference type="GeneID" id="119734763"/>
<dbReference type="PANTHER" id="PTHR23389">
    <property type="entry name" value="CHROMOSOME TRANSMISSION FIDELITY FACTOR 18"/>
    <property type="match status" value="1"/>
</dbReference>
<feature type="region of interest" description="Disordered" evidence="1">
    <location>
        <begin position="1"/>
        <end position="214"/>
    </location>
</feature>
<sequence>MIGIMSTKAPKAASGQNMDDDNPNIKSPSSATVKKSMITSFFKPKTLKQSPETSQNNLNQGNTDRSPIASGVKVSSSHTEDSFKVKAASKGQGSDVISKGQKHDGLDGPLDPEKGVANQTSCLDAAQRKCKPDKVKDSTSQFTHVKSNPRKAARIESVGCLPKESRNTGIKVPPRCSPAPGNGDKSSQKRKKKVELNSSSDDFEVDKRTKTQKREVLELKEEKNLLDGEVPEDKIPDGGLLDNDAASSCSDADIFEVKEPTGNPKVISYLDFLNESMGENQVDRDEINYRSDNEIKEINDKGMMEDHHVVEKPQTEAKVLTREKHIRKKITKTKSKKDPKTSVKPSKFSTSTKSEETCIKIGSDVGQEKECAQKERGAEPNSATCLPDDDSVLTISYSEFTDDKTGSKSRESSSLSLMYPKQKLVTIEAEVHSPPCDEAMHPGNSPVTIDLCHSPEHVQTPASKKRTSNVVVSVSDLDLMIVSTDDASASADSRKSKTVYSIFQKKGTMEQTESKALKKPEPTETSKDAKEISDVKPKQGRSRKRHKCADFSPENKSRTSTNTNDTLRKARPKTQNGRQAKKTLKSIFDGMSEEENTEEEFQEEISKRNEEGTNRRRGRPKKSRRRSDEDGQETGGSDAKKTSQRAEIVVLTSTPKAKTNKNTKARQLLRRAKSQQMNKASAIPSQAEHKLNTLGTKCATHVAQKQTRPESGNQTRKQRDLTNVLGRRCAPKEGVVKGKQEGKTTKKGAEKKKAVIAEAQERKPTKLAPMFTKEGRQALGKKQQTLDRQISSPSVMIIPDDDDETSRDSVRSDVGGAAGGAKLFSDALVRSRDAEAERSYPPFPTISHVLQMAPEIDGNRDWWNLPAPGSLGKFLIADRNCTLKMINKKSKMVGHHMRLGEFTRCSAVGEKTPFFKSFSGHPELSHDTQRLILDQIKAANPRFPVNRVFKRYLAKRKGEPLIPKPLQGEGTSEAKGSPKPDTNFTKLKTAKPSAKRKSEVLEQQATSKRRKVAPEESAEKSETEFIGKIRLRRRSSRWVIRDDDEEETKDCKEQPKPRRSSRQSEQAVKKEGGATELKERRTLRTRRGKTPGKVEAEKEGCKEAVEAKTVESKADKLASLPWTEKYQPITGAEIIGNGQAMKRLTGWLTEWKKKTARIKKKMKRQQGKQRSKTLPALPMEDSDSDFDLGSDSDNSDSDDDDDSLSNAMLIVGPCGCGKTAAVYACAKELGFKVFEVNASSKRTGKQILADLGEATQSHHLTAHHHGNSSGALKSFFPLKSPPKSVGKPETKKTPIPKAFAAFYKAGADAAAVKLGGKKTKAPTKKSPKKSQVKQSKSAAQTPKEAQPLQAAAVISGGCQEGAPGQRLTSTSLILFEDVDVVFEEDKGFLSAIATFLKTTKRPIILTTSDGRFPEMFEERYEMVTFRKPPSSQLATHLQLLCLAENVNASHADLHHLVSLLDRDVRRCWLAAQLWVNSGADQRSKAEDSDSGKAQTVDKSSKVLGEEDTETNKGDGYDNAVTRMHGNCFESTMGLCNLSGGGSGVSSMLKIHRSDGSYLHTSSAITERFQKENNASVFFRNIHTLLPPFSSMDSFCAKQENSTDQSQMDSKPPASNGRTATLLTHKLVSSLATFADDISFLDSHTLFPRHDGKGLSENGWWGAELKSSLLLDPAESDGPSCVMLDTGSSIRGFLEAASFNRCHRNYEKAVNQFKHLHRLPRDNCHNNMQEETPQMITKPAEIQSRCDQDRESVLKLDQDDCTKCPDIYSTIVNKLPLSVHCNHQVLSMEYLPTLRCMCRSEQIREELKIKRRFLHYLDSISLNLKKTDQITMCSIMEAKQPANQDDKPKENVDGL</sequence>
<feature type="compositionally biased region" description="Basic and acidic residues" evidence="1">
    <location>
        <begin position="224"/>
        <end position="236"/>
    </location>
</feature>
<reference evidence="3" key="1">
    <citation type="submission" date="2022-11" db="UniProtKB">
        <authorList>
            <consortium name="EnsemblMetazoa"/>
        </authorList>
    </citation>
    <scope>IDENTIFICATION</scope>
</reference>
<evidence type="ECO:0000256" key="1">
    <source>
        <dbReference type="SAM" id="MobiDB-lite"/>
    </source>
</evidence>
<dbReference type="PANTHER" id="PTHR23389:SF21">
    <property type="entry name" value="ATPASE FAMILY AAA DOMAIN-CONTAINING PROTEIN 5"/>
    <property type="match status" value="1"/>
</dbReference>
<feature type="compositionally biased region" description="Basic and acidic residues" evidence="1">
    <location>
        <begin position="1092"/>
        <end position="1107"/>
    </location>
</feature>
<feature type="region of interest" description="Disordered" evidence="1">
    <location>
        <begin position="1043"/>
        <end position="1107"/>
    </location>
</feature>
<feature type="region of interest" description="Disordered" evidence="1">
    <location>
        <begin position="485"/>
        <end position="688"/>
    </location>
</feature>
<feature type="region of interest" description="Disordered" evidence="1">
    <location>
        <begin position="1258"/>
        <end position="1292"/>
    </location>
</feature>
<feature type="region of interest" description="Disordered" evidence="1">
    <location>
        <begin position="1315"/>
        <end position="1348"/>
    </location>
</feature>
<dbReference type="Proteomes" id="UP000887568">
    <property type="component" value="Unplaced"/>
</dbReference>
<dbReference type="GO" id="GO:0005634">
    <property type="term" value="C:nucleus"/>
    <property type="evidence" value="ECO:0007669"/>
    <property type="project" value="TreeGrafter"/>
</dbReference>
<feature type="domain" description="ATPase AAA-type core" evidence="2">
    <location>
        <begin position="1208"/>
        <end position="1245"/>
    </location>
</feature>
<evidence type="ECO:0000313" key="3">
    <source>
        <dbReference type="EnsemblMetazoa" id="XP_038064242.1"/>
    </source>
</evidence>
<dbReference type="GO" id="GO:0016887">
    <property type="term" value="F:ATP hydrolysis activity"/>
    <property type="evidence" value="ECO:0007669"/>
    <property type="project" value="InterPro"/>
</dbReference>
<feature type="compositionally biased region" description="Basic residues" evidence="1">
    <location>
        <begin position="326"/>
        <end position="335"/>
    </location>
</feature>
<feature type="compositionally biased region" description="Polar residues" evidence="1">
    <location>
        <begin position="703"/>
        <end position="715"/>
    </location>
</feature>
<feature type="region of interest" description="Disordered" evidence="1">
    <location>
        <begin position="960"/>
        <end position="1024"/>
    </location>
</feature>
<feature type="compositionally biased region" description="Polar residues" evidence="1">
    <location>
        <begin position="47"/>
        <end position="65"/>
    </location>
</feature>
<feature type="compositionally biased region" description="Basic and acidic residues" evidence="1">
    <location>
        <begin position="1067"/>
        <end position="1082"/>
    </location>
</feature>
<evidence type="ECO:0000259" key="2">
    <source>
        <dbReference type="Pfam" id="PF00004"/>
    </source>
</evidence>
<feature type="compositionally biased region" description="Basic and acidic residues" evidence="1">
    <location>
        <begin position="1481"/>
        <end position="1490"/>
    </location>
</feature>
<feature type="region of interest" description="Disordered" evidence="1">
    <location>
        <begin position="435"/>
        <end position="469"/>
    </location>
</feature>
<feature type="compositionally biased region" description="Basic residues" evidence="1">
    <location>
        <begin position="538"/>
        <end position="547"/>
    </location>
</feature>
<dbReference type="InterPro" id="IPR027417">
    <property type="entry name" value="P-loop_NTPase"/>
</dbReference>
<dbReference type="GO" id="GO:0003677">
    <property type="term" value="F:DNA binding"/>
    <property type="evidence" value="ECO:0007669"/>
    <property type="project" value="TreeGrafter"/>
</dbReference>
<dbReference type="CTD" id="79915"/>
<evidence type="ECO:0000313" key="4">
    <source>
        <dbReference type="Proteomes" id="UP000887568"/>
    </source>
</evidence>
<feature type="compositionally biased region" description="Basic and acidic residues" evidence="1">
    <location>
        <begin position="1012"/>
        <end position="1024"/>
    </location>
</feature>
<feature type="compositionally biased region" description="Acidic residues" evidence="1">
    <location>
        <begin position="1180"/>
        <end position="1203"/>
    </location>
</feature>
<feature type="compositionally biased region" description="Basic and acidic residues" evidence="1">
    <location>
        <begin position="1498"/>
        <end position="1515"/>
    </location>
</feature>
<feature type="region of interest" description="Disordered" evidence="1">
    <location>
        <begin position="1155"/>
        <end position="1204"/>
    </location>
</feature>
<feature type="compositionally biased region" description="Low complexity" evidence="1">
    <location>
        <begin position="342"/>
        <end position="352"/>
    </location>
</feature>
<dbReference type="GO" id="GO:0005524">
    <property type="term" value="F:ATP binding"/>
    <property type="evidence" value="ECO:0007669"/>
    <property type="project" value="InterPro"/>
</dbReference>
<dbReference type="InterPro" id="IPR003959">
    <property type="entry name" value="ATPase_AAA_core"/>
</dbReference>
<proteinExistence type="predicted"/>
<feature type="compositionally biased region" description="Acidic residues" evidence="1">
    <location>
        <begin position="591"/>
        <end position="603"/>
    </location>
</feature>
<dbReference type="Pfam" id="PF00004">
    <property type="entry name" value="AAA"/>
    <property type="match status" value="1"/>
</dbReference>
<feature type="compositionally biased region" description="Basic residues" evidence="1">
    <location>
        <begin position="615"/>
        <end position="625"/>
    </location>
</feature>
<feature type="compositionally biased region" description="Polar residues" evidence="1">
    <location>
        <begin position="24"/>
        <end position="39"/>
    </location>
</feature>
<dbReference type="OMA" id="DIRHAML"/>
<protein>
    <recommendedName>
        <fullName evidence="2">ATPase AAA-type core domain-containing protein</fullName>
    </recommendedName>
</protein>
<feature type="region of interest" description="Disordered" evidence="1">
    <location>
        <begin position="1597"/>
        <end position="1616"/>
    </location>
</feature>
<dbReference type="GO" id="GO:0061860">
    <property type="term" value="F:DNA clamp unloader activity"/>
    <property type="evidence" value="ECO:0007669"/>
    <property type="project" value="TreeGrafter"/>
</dbReference>
<feature type="region of interest" description="Disordered" evidence="1">
    <location>
        <begin position="795"/>
        <end position="814"/>
    </location>
</feature>